<keyword evidence="2" id="KW-1185">Reference proteome</keyword>
<organism evidence="1 2">
    <name type="scientific">Microvirga lotononidis</name>
    <dbReference type="NCBI Taxonomy" id="864069"/>
    <lineage>
        <taxon>Bacteria</taxon>
        <taxon>Pseudomonadati</taxon>
        <taxon>Pseudomonadota</taxon>
        <taxon>Alphaproteobacteria</taxon>
        <taxon>Hyphomicrobiales</taxon>
        <taxon>Methylobacteriaceae</taxon>
        <taxon>Microvirga</taxon>
    </lineage>
</organism>
<gene>
    <name evidence="1" type="ORF">MicloDRAFT_00001020</name>
</gene>
<sequence>MGTLPSLPAAAIIMGGPVSSILVPTDMDTADADMTETFQGRTIAGRGDAESIAI</sequence>
<evidence type="ECO:0000313" key="2">
    <source>
        <dbReference type="Proteomes" id="UP000003947"/>
    </source>
</evidence>
<proteinExistence type="predicted"/>
<protein>
    <submittedName>
        <fullName evidence="1">Uncharacterized protein</fullName>
    </submittedName>
</protein>
<dbReference type="AlphaFoldDB" id="I4Z4H2"/>
<reference evidence="1 2" key="1">
    <citation type="submission" date="2012-02" db="EMBL/GenBank/DDBJ databases">
        <title>Improved High-Quality Draft sequence of Microvirga sp. WSM3557.</title>
        <authorList>
            <consortium name="US DOE Joint Genome Institute"/>
            <person name="Lucas S."/>
            <person name="Han J."/>
            <person name="Lapidus A."/>
            <person name="Cheng J.-F."/>
            <person name="Goodwin L."/>
            <person name="Pitluck S."/>
            <person name="Peters L."/>
            <person name="Zhang X."/>
            <person name="Detter J.C."/>
            <person name="Han C."/>
            <person name="Tapia R."/>
            <person name="Land M."/>
            <person name="Hauser L."/>
            <person name="Kyrpides N."/>
            <person name="Ivanova N."/>
            <person name="Pagani I."/>
            <person name="Brau L."/>
            <person name="Yates R."/>
            <person name="O'Hara G."/>
            <person name="Rui T."/>
            <person name="Howieson J."/>
            <person name="Reeve W."/>
            <person name="Woyke T."/>
        </authorList>
    </citation>
    <scope>NUCLEOTIDE SEQUENCE [LARGE SCALE GENOMIC DNA]</scope>
    <source>
        <strain evidence="1 2">WSM3557</strain>
    </source>
</reference>
<dbReference type="STRING" id="864069.MicloDRAFT_00001020"/>
<dbReference type="EMBL" id="JH660633">
    <property type="protein sequence ID" value="EIM31114.1"/>
    <property type="molecule type" value="Genomic_DNA"/>
</dbReference>
<dbReference type="Proteomes" id="UP000003947">
    <property type="component" value="Unassembled WGS sequence"/>
</dbReference>
<dbReference type="PATRIC" id="fig|864069.3.peg.105"/>
<name>I4Z4H2_9HYPH</name>
<evidence type="ECO:0000313" key="1">
    <source>
        <dbReference type="EMBL" id="EIM31114.1"/>
    </source>
</evidence>
<dbReference type="HOGENOM" id="CLU_3045396_0_0_5"/>
<accession>I4Z4H2</accession>